<evidence type="ECO:0000256" key="2">
    <source>
        <dbReference type="ARBA" id="ARBA00023239"/>
    </source>
</evidence>
<feature type="domain" description="Thiamine pyrophosphate enzyme N-terminal TPP-binding" evidence="3">
    <location>
        <begin position="31"/>
        <end position="125"/>
    </location>
</feature>
<dbReference type="AlphaFoldDB" id="A0A2P7S326"/>
<dbReference type="InterPro" id="IPR029061">
    <property type="entry name" value="THDP-binding"/>
</dbReference>
<dbReference type="InterPro" id="IPR012001">
    <property type="entry name" value="Thiamin_PyroP_enz_TPP-bd_dom"/>
</dbReference>
<keyword evidence="2" id="KW-0456">Lyase</keyword>
<keyword evidence="5" id="KW-1185">Reference proteome</keyword>
<evidence type="ECO:0000259" key="3">
    <source>
        <dbReference type="Pfam" id="PF02776"/>
    </source>
</evidence>
<dbReference type="SUPFAM" id="SSF52518">
    <property type="entry name" value="Thiamin diphosphate-binding fold (THDP-binding)"/>
    <property type="match status" value="1"/>
</dbReference>
<sequence length="191" mass="20614">MGEFMAMVAEAPPVRAGYRHDAQLVAATCVAIRRAGIDFAVHLPDTINYPLIRALDADPDVISVSCSREDEGVAIAMGAYLGGHWPVLLTEGSGLGLAGLALARAVVQRTPLLILASHNSALGERHDYAAATRRVTEPLLDALTIPYVIAMRGSDIPMLIREAQMTVHGDRRPVAILLPRHSLHEIEEDRT</sequence>
<name>A0A2P7S326_9HYPH</name>
<evidence type="ECO:0000256" key="1">
    <source>
        <dbReference type="ARBA" id="ARBA00022793"/>
    </source>
</evidence>
<organism evidence="4 5">
    <name type="scientific">Pseudaminobacter soli</name>
    <name type="common">ex Li et al. 2025</name>
    <dbReference type="NCBI Taxonomy" id="1295366"/>
    <lineage>
        <taxon>Bacteria</taxon>
        <taxon>Pseudomonadati</taxon>
        <taxon>Pseudomonadota</taxon>
        <taxon>Alphaproteobacteria</taxon>
        <taxon>Hyphomicrobiales</taxon>
        <taxon>Phyllobacteriaceae</taxon>
        <taxon>Pseudaminobacter</taxon>
    </lineage>
</organism>
<keyword evidence="1" id="KW-0210">Decarboxylase</keyword>
<comment type="caution">
    <text evidence="4">The sequence shown here is derived from an EMBL/GenBank/DDBJ whole genome shotgun (WGS) entry which is preliminary data.</text>
</comment>
<dbReference type="PANTHER" id="PTHR42818">
    <property type="entry name" value="SULFOPYRUVATE DECARBOXYLASE SUBUNIT ALPHA"/>
    <property type="match status" value="1"/>
</dbReference>
<evidence type="ECO:0000313" key="5">
    <source>
        <dbReference type="Proteomes" id="UP000240653"/>
    </source>
</evidence>
<protein>
    <recommendedName>
        <fullName evidence="3">Thiamine pyrophosphate enzyme N-terminal TPP-binding domain-containing protein</fullName>
    </recommendedName>
</protein>
<accession>A0A2P7S326</accession>
<dbReference type="EMBL" id="PXYL01000016">
    <property type="protein sequence ID" value="PSJ56880.1"/>
    <property type="molecule type" value="Genomic_DNA"/>
</dbReference>
<gene>
    <name evidence="4" type="ORF">C7I85_23645</name>
</gene>
<dbReference type="Proteomes" id="UP000240653">
    <property type="component" value="Unassembled WGS sequence"/>
</dbReference>
<evidence type="ECO:0000313" key="4">
    <source>
        <dbReference type="EMBL" id="PSJ56880.1"/>
    </source>
</evidence>
<dbReference type="Pfam" id="PF02776">
    <property type="entry name" value="TPP_enzyme_N"/>
    <property type="match status" value="1"/>
</dbReference>
<dbReference type="GO" id="GO:0030976">
    <property type="term" value="F:thiamine pyrophosphate binding"/>
    <property type="evidence" value="ECO:0007669"/>
    <property type="project" value="InterPro"/>
</dbReference>
<dbReference type="Gene3D" id="3.40.50.970">
    <property type="match status" value="1"/>
</dbReference>
<reference evidence="4 5" key="1">
    <citation type="submission" date="2018-03" db="EMBL/GenBank/DDBJ databases">
        <title>The draft genome of Mesorhizobium soli JCM 19897.</title>
        <authorList>
            <person name="Li L."/>
            <person name="Liu L."/>
            <person name="Liang L."/>
            <person name="Wang T."/>
            <person name="Zhang X."/>
        </authorList>
    </citation>
    <scope>NUCLEOTIDE SEQUENCE [LARGE SCALE GENOMIC DNA]</scope>
    <source>
        <strain evidence="4 5">JCM 19897</strain>
    </source>
</reference>
<dbReference type="OrthoDB" id="8220795at2"/>
<proteinExistence type="predicted"/>
<dbReference type="InterPro" id="IPR051818">
    <property type="entry name" value="TPP_dependent_decarboxylase"/>
</dbReference>
<dbReference type="GO" id="GO:0016831">
    <property type="term" value="F:carboxy-lyase activity"/>
    <property type="evidence" value="ECO:0007669"/>
    <property type="project" value="UniProtKB-KW"/>
</dbReference>
<dbReference type="PANTHER" id="PTHR42818:SF1">
    <property type="entry name" value="SULFOPYRUVATE DECARBOXYLASE"/>
    <property type="match status" value="1"/>
</dbReference>